<dbReference type="InterPro" id="IPR011701">
    <property type="entry name" value="MFS"/>
</dbReference>
<feature type="transmembrane region" description="Helical" evidence="2">
    <location>
        <begin position="387"/>
        <end position="406"/>
    </location>
</feature>
<proteinExistence type="predicted"/>
<keyword evidence="2" id="KW-0812">Transmembrane</keyword>
<feature type="transmembrane region" description="Helical" evidence="2">
    <location>
        <begin position="239"/>
        <end position="257"/>
    </location>
</feature>
<organism evidence="3 4">
    <name type="scientific">Sphaerisporangium rhizosphaerae</name>
    <dbReference type="NCBI Taxonomy" id="2269375"/>
    <lineage>
        <taxon>Bacteria</taxon>
        <taxon>Bacillati</taxon>
        <taxon>Actinomycetota</taxon>
        <taxon>Actinomycetes</taxon>
        <taxon>Streptosporangiales</taxon>
        <taxon>Streptosporangiaceae</taxon>
        <taxon>Sphaerisporangium</taxon>
    </lineage>
</organism>
<feature type="transmembrane region" description="Helical" evidence="2">
    <location>
        <begin position="273"/>
        <end position="292"/>
    </location>
</feature>
<evidence type="ECO:0000256" key="1">
    <source>
        <dbReference type="SAM" id="MobiDB-lite"/>
    </source>
</evidence>
<dbReference type="PANTHER" id="PTHR23530:SF1">
    <property type="entry name" value="PERMEASE, MAJOR FACILITATOR SUPERFAMILY-RELATED"/>
    <property type="match status" value="1"/>
</dbReference>
<name>A0ABW2P889_9ACTN</name>
<reference evidence="4" key="1">
    <citation type="journal article" date="2019" name="Int. J. Syst. Evol. Microbiol.">
        <title>The Global Catalogue of Microorganisms (GCM) 10K type strain sequencing project: providing services to taxonomists for standard genome sequencing and annotation.</title>
        <authorList>
            <consortium name="The Broad Institute Genomics Platform"/>
            <consortium name="The Broad Institute Genome Sequencing Center for Infectious Disease"/>
            <person name="Wu L."/>
            <person name="Ma J."/>
        </authorList>
    </citation>
    <scope>NUCLEOTIDE SEQUENCE [LARGE SCALE GENOMIC DNA]</scope>
    <source>
        <strain evidence="4">CECT 7649</strain>
    </source>
</reference>
<feature type="compositionally biased region" description="Low complexity" evidence="1">
    <location>
        <begin position="175"/>
        <end position="201"/>
    </location>
</feature>
<protein>
    <submittedName>
        <fullName evidence="3">MFS transporter</fullName>
    </submittedName>
</protein>
<evidence type="ECO:0000313" key="4">
    <source>
        <dbReference type="Proteomes" id="UP001596496"/>
    </source>
</evidence>
<dbReference type="Gene3D" id="1.20.1250.20">
    <property type="entry name" value="MFS general substrate transporter like domains"/>
    <property type="match status" value="1"/>
</dbReference>
<dbReference type="Pfam" id="PF07690">
    <property type="entry name" value="MFS_1"/>
    <property type="match status" value="1"/>
</dbReference>
<dbReference type="InterPro" id="IPR053160">
    <property type="entry name" value="MFS_DHA3_Transporter"/>
</dbReference>
<evidence type="ECO:0000256" key="2">
    <source>
        <dbReference type="SAM" id="Phobius"/>
    </source>
</evidence>
<comment type="caution">
    <text evidence="3">The sequence shown here is derived from an EMBL/GenBank/DDBJ whole genome shotgun (WGS) entry which is preliminary data.</text>
</comment>
<dbReference type="SUPFAM" id="SSF103473">
    <property type="entry name" value="MFS general substrate transporter"/>
    <property type="match status" value="1"/>
</dbReference>
<keyword evidence="2" id="KW-1133">Transmembrane helix</keyword>
<dbReference type="RefSeq" id="WP_380827770.1">
    <property type="nucleotide sequence ID" value="NZ_JBHTCG010000010.1"/>
</dbReference>
<dbReference type="PANTHER" id="PTHR23530">
    <property type="entry name" value="TRANSPORT PROTEIN-RELATED"/>
    <property type="match status" value="1"/>
</dbReference>
<accession>A0ABW2P889</accession>
<gene>
    <name evidence="3" type="ORF">ACFQSB_17460</name>
</gene>
<feature type="transmembrane region" description="Helical" evidence="2">
    <location>
        <begin position="299"/>
        <end position="316"/>
    </location>
</feature>
<keyword evidence="4" id="KW-1185">Reference proteome</keyword>
<feature type="region of interest" description="Disordered" evidence="1">
    <location>
        <begin position="175"/>
        <end position="217"/>
    </location>
</feature>
<dbReference type="InterPro" id="IPR036259">
    <property type="entry name" value="MFS_trans_sf"/>
</dbReference>
<dbReference type="Proteomes" id="UP001596496">
    <property type="component" value="Unassembled WGS sequence"/>
</dbReference>
<dbReference type="EMBL" id="JBHTCG010000010">
    <property type="protein sequence ID" value="MFC7384008.1"/>
    <property type="molecule type" value="Genomic_DNA"/>
</dbReference>
<evidence type="ECO:0000313" key="3">
    <source>
        <dbReference type="EMBL" id="MFC7384008.1"/>
    </source>
</evidence>
<feature type="transmembrane region" description="Helical" evidence="2">
    <location>
        <begin position="151"/>
        <end position="169"/>
    </location>
</feature>
<sequence length="412" mass="41820">MYAYAFLDDFVLLYPVYALLFADTGLSTAEISSLFVVWALTSILVEVPSGVWADAYSRRRLLALAPLVTAAGYAAWTFFPSYGSFALGFVLWGAGGAIRSGTLQALVYEELAALGRAGSYARLTGRAEAVGMIAVMAATGLATPVMAAGGYLAVGVASVAALLLGALVARRFPESRAAPGPGSSPSADEPGAVPAAEPGADSAVEPSGLPSDGSVARSGHEEGLRAVLRAGLAEVRHTPAVRSAMVLVVVLMGVYSLDEYLPLLAGATGAGDAAVPLLVLLVTAATALGGWFAGRGTRWAAPALAVAAVALAAGALSGRPAGMVLVAAAYGVFQWSMTAAETRLQGHLTDRSRATVTSIAGLGADLVTTPVYALYGLGSTWLGPGPLFALAAVVYVLIALGLWLGGRRPAKE</sequence>
<feature type="transmembrane region" description="Helical" evidence="2">
    <location>
        <begin position="61"/>
        <end position="79"/>
    </location>
</feature>
<keyword evidence="2" id="KW-0472">Membrane</keyword>